<feature type="region of interest" description="Disordered" evidence="1">
    <location>
        <begin position="165"/>
        <end position="223"/>
    </location>
</feature>
<dbReference type="AlphaFoldDB" id="A0AAJ0BG54"/>
<evidence type="ECO:0000313" key="3">
    <source>
        <dbReference type="Proteomes" id="UP001239445"/>
    </source>
</evidence>
<name>A0AAJ0BG54_9PEZI</name>
<feature type="compositionally biased region" description="Polar residues" evidence="1">
    <location>
        <begin position="92"/>
        <end position="103"/>
    </location>
</feature>
<evidence type="ECO:0000313" key="2">
    <source>
        <dbReference type="EMBL" id="KAK1756513.1"/>
    </source>
</evidence>
<protein>
    <submittedName>
        <fullName evidence="2">Uncharacterized protein</fullName>
    </submittedName>
</protein>
<dbReference type="EMBL" id="MU839832">
    <property type="protein sequence ID" value="KAK1756513.1"/>
    <property type="molecule type" value="Genomic_DNA"/>
</dbReference>
<organism evidence="2 3">
    <name type="scientific">Echria macrotheca</name>
    <dbReference type="NCBI Taxonomy" id="438768"/>
    <lineage>
        <taxon>Eukaryota</taxon>
        <taxon>Fungi</taxon>
        <taxon>Dikarya</taxon>
        <taxon>Ascomycota</taxon>
        <taxon>Pezizomycotina</taxon>
        <taxon>Sordariomycetes</taxon>
        <taxon>Sordariomycetidae</taxon>
        <taxon>Sordariales</taxon>
        <taxon>Schizotheciaceae</taxon>
        <taxon>Echria</taxon>
    </lineage>
</organism>
<dbReference type="Proteomes" id="UP001239445">
    <property type="component" value="Unassembled WGS sequence"/>
</dbReference>
<feature type="compositionally biased region" description="Basic and acidic residues" evidence="1">
    <location>
        <begin position="190"/>
        <end position="201"/>
    </location>
</feature>
<comment type="caution">
    <text evidence="2">The sequence shown here is derived from an EMBL/GenBank/DDBJ whole genome shotgun (WGS) entry which is preliminary data.</text>
</comment>
<keyword evidence="3" id="KW-1185">Reference proteome</keyword>
<accession>A0AAJ0BG54</accession>
<proteinExistence type="predicted"/>
<gene>
    <name evidence="2" type="ORF">QBC47DRAFT_380084</name>
</gene>
<sequence>MEFPEFEPRCSCCYPPFWSDWDTIADFTPDPVGRLMEQKYIQSRAVQDGANPRGKYAPKPLPWSGTKLENIGWWCEDADEYRRHQWAKQRESGQGSTDTNPTQSKKKKKRTVNFPHILKAVDANIKRHRVFHCRCSYCKRDVILGRQRDARDSVRGAIEEGWANAASGNGFSRDKRPDVVADDTSNSGGGDKDGNEVDKQQLHPTSNHVDNDGDRERGPGFRLDDIIHPEPVFLIRYSSRRRAGRGPARQGWQTPSILQIVDDKWDWTMVDGDEDQELIFSDSDCWSSVIGGPDGWEMSDADGW</sequence>
<feature type="compositionally biased region" description="Basic and acidic residues" evidence="1">
    <location>
        <begin position="209"/>
        <end position="223"/>
    </location>
</feature>
<reference evidence="2" key="1">
    <citation type="submission" date="2023-06" db="EMBL/GenBank/DDBJ databases">
        <title>Genome-scale phylogeny and comparative genomics of the fungal order Sordariales.</title>
        <authorList>
            <consortium name="Lawrence Berkeley National Laboratory"/>
            <person name="Hensen N."/>
            <person name="Bonometti L."/>
            <person name="Westerberg I."/>
            <person name="Brannstrom I.O."/>
            <person name="Guillou S."/>
            <person name="Cros-Aarteil S."/>
            <person name="Calhoun S."/>
            <person name="Haridas S."/>
            <person name="Kuo A."/>
            <person name="Mondo S."/>
            <person name="Pangilinan J."/>
            <person name="Riley R."/>
            <person name="Labutti K."/>
            <person name="Andreopoulos B."/>
            <person name="Lipzen A."/>
            <person name="Chen C."/>
            <person name="Yanf M."/>
            <person name="Daum C."/>
            <person name="Ng V."/>
            <person name="Clum A."/>
            <person name="Steindorff A."/>
            <person name="Ohm R."/>
            <person name="Martin F."/>
            <person name="Silar P."/>
            <person name="Natvig D."/>
            <person name="Lalanne C."/>
            <person name="Gautier V."/>
            <person name="Ament-Velasquez S.L."/>
            <person name="Kruys A."/>
            <person name="Hutchinson M.I."/>
            <person name="Powell A.J."/>
            <person name="Barry K."/>
            <person name="Miller A.N."/>
            <person name="Grigoriev I.V."/>
            <person name="Debuchy R."/>
            <person name="Gladieux P."/>
            <person name="Thoren M.H."/>
            <person name="Johannesson H."/>
        </authorList>
    </citation>
    <scope>NUCLEOTIDE SEQUENCE</scope>
    <source>
        <strain evidence="2">PSN4</strain>
    </source>
</reference>
<evidence type="ECO:0000256" key="1">
    <source>
        <dbReference type="SAM" id="MobiDB-lite"/>
    </source>
</evidence>
<feature type="region of interest" description="Disordered" evidence="1">
    <location>
        <begin position="85"/>
        <end position="113"/>
    </location>
</feature>